<dbReference type="GO" id="GO:0051879">
    <property type="term" value="F:Hsp90 protein binding"/>
    <property type="evidence" value="ECO:0007669"/>
    <property type="project" value="TreeGrafter"/>
</dbReference>
<reference evidence="2" key="1">
    <citation type="journal article" date="2023" name="Mol. Phylogenet. Evol.">
        <title>Genome-scale phylogeny and comparative genomics of the fungal order Sordariales.</title>
        <authorList>
            <person name="Hensen N."/>
            <person name="Bonometti L."/>
            <person name="Westerberg I."/>
            <person name="Brannstrom I.O."/>
            <person name="Guillou S."/>
            <person name="Cros-Aarteil S."/>
            <person name="Calhoun S."/>
            <person name="Haridas S."/>
            <person name="Kuo A."/>
            <person name="Mondo S."/>
            <person name="Pangilinan J."/>
            <person name="Riley R."/>
            <person name="LaButti K."/>
            <person name="Andreopoulos B."/>
            <person name="Lipzen A."/>
            <person name="Chen C."/>
            <person name="Yan M."/>
            <person name="Daum C."/>
            <person name="Ng V."/>
            <person name="Clum A."/>
            <person name="Steindorff A."/>
            <person name="Ohm R.A."/>
            <person name="Martin F."/>
            <person name="Silar P."/>
            <person name="Natvig D.O."/>
            <person name="Lalanne C."/>
            <person name="Gautier V."/>
            <person name="Ament-Velasquez S.L."/>
            <person name="Kruys A."/>
            <person name="Hutchinson M.I."/>
            <person name="Powell A.J."/>
            <person name="Barry K."/>
            <person name="Miller A.N."/>
            <person name="Grigoriev I.V."/>
            <person name="Debuchy R."/>
            <person name="Gladieux P."/>
            <person name="Hiltunen Thoren M."/>
            <person name="Johannesson H."/>
        </authorList>
    </citation>
    <scope>NUCLEOTIDE SEQUENCE</scope>
    <source>
        <strain evidence="2">CBS 508.74</strain>
    </source>
</reference>
<dbReference type="InterPro" id="IPR011990">
    <property type="entry name" value="TPR-like_helical_dom_sf"/>
</dbReference>
<dbReference type="SUPFAM" id="SSF48452">
    <property type="entry name" value="TPR-like"/>
    <property type="match status" value="1"/>
</dbReference>
<comment type="caution">
    <text evidence="2">The sequence shown here is derived from an EMBL/GenBank/DDBJ whole genome shotgun (WGS) entry which is preliminary data.</text>
</comment>
<gene>
    <name evidence="2" type="ORF">N656DRAFT_796445</name>
</gene>
<evidence type="ECO:0000313" key="3">
    <source>
        <dbReference type="Proteomes" id="UP001302812"/>
    </source>
</evidence>
<name>A0AAN6TI32_9PEZI</name>
<keyword evidence="1" id="KW-0802">TPR repeat</keyword>
<dbReference type="GO" id="GO:0005634">
    <property type="term" value="C:nucleus"/>
    <property type="evidence" value="ECO:0007669"/>
    <property type="project" value="TreeGrafter"/>
</dbReference>
<evidence type="ECO:0000313" key="2">
    <source>
        <dbReference type="EMBL" id="KAK4114825.1"/>
    </source>
</evidence>
<dbReference type="PANTHER" id="PTHR46035:SF3">
    <property type="entry name" value="TRANSLOCATION PROTEIN SEC72"/>
    <property type="match status" value="1"/>
</dbReference>
<proteinExistence type="predicted"/>
<dbReference type="AlphaFoldDB" id="A0AAN6TI32"/>
<dbReference type="GO" id="GO:0005829">
    <property type="term" value="C:cytosol"/>
    <property type="evidence" value="ECO:0007669"/>
    <property type="project" value="TreeGrafter"/>
</dbReference>
<organism evidence="2 3">
    <name type="scientific">Canariomyces notabilis</name>
    <dbReference type="NCBI Taxonomy" id="2074819"/>
    <lineage>
        <taxon>Eukaryota</taxon>
        <taxon>Fungi</taxon>
        <taxon>Dikarya</taxon>
        <taxon>Ascomycota</taxon>
        <taxon>Pezizomycotina</taxon>
        <taxon>Sordariomycetes</taxon>
        <taxon>Sordariomycetidae</taxon>
        <taxon>Sordariales</taxon>
        <taxon>Chaetomiaceae</taxon>
        <taxon>Canariomyces</taxon>
    </lineage>
</organism>
<dbReference type="Gene3D" id="1.25.40.10">
    <property type="entry name" value="Tetratricopeptide repeat domain"/>
    <property type="match status" value="1"/>
</dbReference>
<accession>A0AAN6TI32</accession>
<evidence type="ECO:0000256" key="1">
    <source>
        <dbReference type="PROSITE-ProRule" id="PRU00339"/>
    </source>
</evidence>
<dbReference type="GeneID" id="89941650"/>
<dbReference type="GO" id="GO:0006457">
    <property type="term" value="P:protein folding"/>
    <property type="evidence" value="ECO:0007669"/>
    <property type="project" value="TreeGrafter"/>
</dbReference>
<keyword evidence="3" id="KW-1185">Reference proteome</keyword>
<dbReference type="Pfam" id="PF13432">
    <property type="entry name" value="TPR_16"/>
    <property type="match status" value="1"/>
</dbReference>
<reference evidence="2" key="2">
    <citation type="submission" date="2023-05" db="EMBL/GenBank/DDBJ databases">
        <authorList>
            <consortium name="Lawrence Berkeley National Laboratory"/>
            <person name="Steindorff A."/>
            <person name="Hensen N."/>
            <person name="Bonometti L."/>
            <person name="Westerberg I."/>
            <person name="Brannstrom I.O."/>
            <person name="Guillou S."/>
            <person name="Cros-Aarteil S."/>
            <person name="Calhoun S."/>
            <person name="Haridas S."/>
            <person name="Kuo A."/>
            <person name="Mondo S."/>
            <person name="Pangilinan J."/>
            <person name="Riley R."/>
            <person name="Labutti K."/>
            <person name="Andreopoulos B."/>
            <person name="Lipzen A."/>
            <person name="Chen C."/>
            <person name="Yanf M."/>
            <person name="Daum C."/>
            <person name="Ng V."/>
            <person name="Clum A."/>
            <person name="Ohm R."/>
            <person name="Martin F."/>
            <person name="Silar P."/>
            <person name="Natvig D."/>
            <person name="Lalanne C."/>
            <person name="Gautier V."/>
            <person name="Ament-Velasquez S.L."/>
            <person name="Kruys A."/>
            <person name="Hutchinson M.I."/>
            <person name="Powell A.J."/>
            <person name="Barry K."/>
            <person name="Miller A.N."/>
            <person name="Grigoriev I.V."/>
            <person name="Debuchy R."/>
            <person name="Gladieux P."/>
            <person name="Thoren M.H."/>
            <person name="Johannesson H."/>
        </authorList>
    </citation>
    <scope>NUCLEOTIDE SEQUENCE</scope>
    <source>
        <strain evidence="2">CBS 508.74</strain>
    </source>
</reference>
<dbReference type="GO" id="GO:0030544">
    <property type="term" value="F:Hsp70 protein binding"/>
    <property type="evidence" value="ECO:0007669"/>
    <property type="project" value="TreeGrafter"/>
</dbReference>
<dbReference type="InterPro" id="IPR019734">
    <property type="entry name" value="TPR_rpt"/>
</dbReference>
<dbReference type="PROSITE" id="PS50005">
    <property type="entry name" value="TPR"/>
    <property type="match status" value="1"/>
</dbReference>
<sequence>MSDLETFNFIPLQIDPKSKAISCPSLPNDKALQAELEALNALHRSLLALDSPGVPPPPFPVNPKRSANVNKLRESGNAAYRKQNHDEAIKFYSLGLQMALTRPPWEPSQIVREEAHQLYGNRAQALMQLGRWPEAAVDAEASVEAKKQGNAKAWYRRGKCLLEMGRWAEAREWLAKGLEFEGEEKELIELLAEADRRLAGEKAARDA</sequence>
<dbReference type="EMBL" id="MU853336">
    <property type="protein sequence ID" value="KAK4114825.1"/>
    <property type="molecule type" value="Genomic_DNA"/>
</dbReference>
<dbReference type="RefSeq" id="XP_064672395.1">
    <property type="nucleotide sequence ID" value="XM_064817525.1"/>
</dbReference>
<dbReference type="Proteomes" id="UP001302812">
    <property type="component" value="Unassembled WGS sequence"/>
</dbReference>
<dbReference type="SMART" id="SM00028">
    <property type="entry name" value="TPR"/>
    <property type="match status" value="3"/>
</dbReference>
<feature type="repeat" description="TPR" evidence="1">
    <location>
        <begin position="151"/>
        <end position="184"/>
    </location>
</feature>
<dbReference type="PANTHER" id="PTHR46035">
    <property type="entry name" value="TETRATRICOPEPTIDE REPEAT PROTEIN 4"/>
    <property type="match status" value="1"/>
</dbReference>
<protein>
    <submittedName>
        <fullName evidence="2">TPR-like protein</fullName>
    </submittedName>
</protein>